<dbReference type="EMBL" id="JOKG01000001">
    <property type="protein sequence ID" value="KEQ15898.1"/>
    <property type="molecule type" value="Genomic_DNA"/>
</dbReference>
<gene>
    <name evidence="1" type="ORF">GZ77_05150</name>
</gene>
<proteinExistence type="predicted"/>
<name>A0A081NBS5_9GAMM</name>
<keyword evidence="2" id="KW-1185">Reference proteome</keyword>
<evidence type="ECO:0000313" key="1">
    <source>
        <dbReference type="EMBL" id="KEQ15898.1"/>
    </source>
</evidence>
<evidence type="ECO:0000313" key="2">
    <source>
        <dbReference type="Proteomes" id="UP000028006"/>
    </source>
</evidence>
<accession>A0A081NBS5</accession>
<sequence>MYFKLDVNVYSEGELLEIASDRPARSTPEGVLGVVYRGMVYPVYKTESDELLIKLDDNSYERDCCDFWDDSVPRVYASAPTPELPKIKWYIESNFYGHYFVFDGDEKLLKELLNNLEYAEFCVIRSGVSFRPADDGYQYDWFIRIDKNEDRDGLIEFLESLLSSAHVLSEPAESTNLMAEVLKALPDFLRDAVKKKGLDNSSVQEIISWLGTQFCHIKDETEAAKQQIVELRHCYLRQ</sequence>
<dbReference type="Proteomes" id="UP000028006">
    <property type="component" value="Unassembled WGS sequence"/>
</dbReference>
<dbReference type="RefSeq" id="WP_034873162.1">
    <property type="nucleotide sequence ID" value="NZ_JOKG01000001.1"/>
</dbReference>
<dbReference type="AlphaFoldDB" id="A0A081NBS5"/>
<reference evidence="1 2" key="1">
    <citation type="submission" date="2014-06" db="EMBL/GenBank/DDBJ databases">
        <title>Whole Genome Sequences of Three Symbiotic Endozoicomonas Bacteria.</title>
        <authorList>
            <person name="Neave M.J."/>
            <person name="Apprill A."/>
            <person name="Voolstra C.R."/>
        </authorList>
    </citation>
    <scope>NUCLEOTIDE SEQUENCE [LARGE SCALE GENOMIC DNA]</scope>
    <source>
        <strain evidence="1 2">LMG 24815</strain>
    </source>
</reference>
<protein>
    <submittedName>
        <fullName evidence="1">Uncharacterized protein</fullName>
    </submittedName>
</protein>
<comment type="caution">
    <text evidence="1">The sequence shown here is derived from an EMBL/GenBank/DDBJ whole genome shotgun (WGS) entry which is preliminary data.</text>
</comment>
<organism evidence="1 2">
    <name type="scientific">Endozoicomonas montiporae</name>
    <dbReference type="NCBI Taxonomy" id="1027273"/>
    <lineage>
        <taxon>Bacteria</taxon>
        <taxon>Pseudomonadati</taxon>
        <taxon>Pseudomonadota</taxon>
        <taxon>Gammaproteobacteria</taxon>
        <taxon>Oceanospirillales</taxon>
        <taxon>Endozoicomonadaceae</taxon>
        <taxon>Endozoicomonas</taxon>
    </lineage>
</organism>